<proteinExistence type="predicted"/>
<dbReference type="PANTHER" id="PTHR10622">
    <property type="entry name" value="HET DOMAIN-CONTAINING PROTEIN"/>
    <property type="match status" value="1"/>
</dbReference>
<dbReference type="PANTHER" id="PTHR10622:SF10">
    <property type="entry name" value="HET DOMAIN-CONTAINING PROTEIN"/>
    <property type="match status" value="1"/>
</dbReference>
<feature type="region of interest" description="Disordered" evidence="1">
    <location>
        <begin position="674"/>
        <end position="717"/>
    </location>
</feature>
<reference evidence="3 4" key="1">
    <citation type="submission" date="2024-01" db="EMBL/GenBank/DDBJ databases">
        <title>A draft genome for the cacao thread blight pathogen Marasmiellus scandens.</title>
        <authorList>
            <person name="Baruah I.K."/>
            <person name="Leung J."/>
            <person name="Bukari Y."/>
            <person name="Amoako-Attah I."/>
            <person name="Meinhardt L.W."/>
            <person name="Bailey B.A."/>
            <person name="Cohen S.P."/>
        </authorList>
    </citation>
    <scope>NUCLEOTIDE SEQUENCE [LARGE SCALE GENOMIC DNA]</scope>
    <source>
        <strain evidence="3 4">GH-19</strain>
    </source>
</reference>
<keyword evidence="4" id="KW-1185">Reference proteome</keyword>
<feature type="compositionally biased region" description="Polar residues" evidence="1">
    <location>
        <begin position="691"/>
        <end position="702"/>
    </location>
</feature>
<evidence type="ECO:0000313" key="4">
    <source>
        <dbReference type="Proteomes" id="UP001498398"/>
    </source>
</evidence>
<name>A0ABR1K3J2_9AGAR</name>
<evidence type="ECO:0000313" key="3">
    <source>
        <dbReference type="EMBL" id="KAK7468917.1"/>
    </source>
</evidence>
<protein>
    <recommendedName>
        <fullName evidence="2">Heterokaryon incompatibility domain-containing protein</fullName>
    </recommendedName>
</protein>
<dbReference type="Pfam" id="PF06985">
    <property type="entry name" value="HET"/>
    <property type="match status" value="1"/>
</dbReference>
<dbReference type="EMBL" id="JBANRG010000003">
    <property type="protein sequence ID" value="KAK7468917.1"/>
    <property type="molecule type" value="Genomic_DNA"/>
</dbReference>
<feature type="domain" description="Heterokaryon incompatibility" evidence="2">
    <location>
        <begin position="58"/>
        <end position="148"/>
    </location>
</feature>
<evidence type="ECO:0000256" key="1">
    <source>
        <dbReference type="SAM" id="MobiDB-lite"/>
    </source>
</evidence>
<comment type="caution">
    <text evidence="3">The sequence shown here is derived from an EMBL/GenBank/DDBJ whole genome shotgun (WGS) entry which is preliminary data.</text>
</comment>
<dbReference type="Proteomes" id="UP001498398">
    <property type="component" value="Unassembled WGS sequence"/>
</dbReference>
<gene>
    <name evidence="3" type="ORF">VKT23_003414</name>
</gene>
<sequence length="738" mass="84110">MRLLRITSGPHDVYGIPSSISDSNTFDPVDLSTTWFPSITSFPPEFELVEFYHITPPYAILSHTWEDDEVVFQDMQYPGIAKAKKGFAKLSGACQLARSNGFSYIWIDCCCINKESSAELSEALNSMYQYYADSEVCYAYLSDVQGHENPRSHISMFKWCRWFTRGWTLQELIAPSRLVFYDKHWLQIGTRFDLHDVITAITRIPTQVLLGDSSGISIAKKMSWAALRQTTRPEDLAYSLLGIFGVNMPPLYGEGLTNAFMRLQLQIINTSDDRSIFAWAAGRNDPDLDSRGLFARSPSDFRYSRNVGMSNWNFVNKDSSFAMTNSGLRIHLPLRLASPGGDKSRFLALLHCRDERSQRHLAVHLQNISGQRYVRCQADQLVLDPGPLPEPEDVQQVDVKEGSKKFTGLQLDVKWSLPSSWSCTQWYHVWTEELLWGRATVQPREITLYDQDRMLLVFESSDYAFAAVVQVSDSMLLTNVVTEPRLDRSWSKLGPPSSDKLGRPSLFYIVQNVHSSPVPSSYFDEGTQSQVCRIVKPFPQDELVTVTVYKTPHKAKWNLDISLASQYPTIIKDLTSPDLGFMVQIRSRDFRFKKVLPTDFFLERHSARDIYVSIDTNENAFRIVLLECLDIYFPVWVAITLGVQDAKSWWELVFLVTESEATLENILGRGRETRRWEGDKEPEDPFYQPTDPETGTVTSSSILGKIRTGQKDQSTLQPGSHWAIIEVDYNFSGPKPDL</sequence>
<organism evidence="3 4">
    <name type="scientific">Marasmiellus scandens</name>
    <dbReference type="NCBI Taxonomy" id="2682957"/>
    <lineage>
        <taxon>Eukaryota</taxon>
        <taxon>Fungi</taxon>
        <taxon>Dikarya</taxon>
        <taxon>Basidiomycota</taxon>
        <taxon>Agaricomycotina</taxon>
        <taxon>Agaricomycetes</taxon>
        <taxon>Agaricomycetidae</taxon>
        <taxon>Agaricales</taxon>
        <taxon>Marasmiineae</taxon>
        <taxon>Omphalotaceae</taxon>
        <taxon>Marasmiellus</taxon>
    </lineage>
</organism>
<dbReference type="InterPro" id="IPR010730">
    <property type="entry name" value="HET"/>
</dbReference>
<evidence type="ECO:0000259" key="2">
    <source>
        <dbReference type="Pfam" id="PF06985"/>
    </source>
</evidence>
<accession>A0ABR1K3J2</accession>